<keyword evidence="3" id="KW-1185">Reference proteome</keyword>
<organism evidence="2 3">
    <name type="scientific">Trichomonascus ciferrii</name>
    <dbReference type="NCBI Taxonomy" id="44093"/>
    <lineage>
        <taxon>Eukaryota</taxon>
        <taxon>Fungi</taxon>
        <taxon>Dikarya</taxon>
        <taxon>Ascomycota</taxon>
        <taxon>Saccharomycotina</taxon>
        <taxon>Dipodascomycetes</taxon>
        <taxon>Dipodascales</taxon>
        <taxon>Trichomonascaceae</taxon>
        <taxon>Trichomonascus</taxon>
        <taxon>Trichomonascus ciferrii complex</taxon>
    </lineage>
</organism>
<dbReference type="VEuPathDB" id="FungiDB:TRICI_001223"/>
<reference evidence="2" key="1">
    <citation type="journal article" date="2019" name="G3 (Bethesda)">
        <title>Genome Assemblies of Two Rare Opportunistic Yeast Pathogens: Diutina rugosa (syn. Candida rugosa) and Trichomonascus ciferrii (syn. Candida ciferrii).</title>
        <authorList>
            <person name="Mixao V."/>
            <person name="Saus E."/>
            <person name="Hansen A.P."/>
            <person name="Lass-Florl C."/>
            <person name="Gabaldon T."/>
        </authorList>
    </citation>
    <scope>NUCLEOTIDE SEQUENCE</scope>
    <source>
        <strain evidence="2">CBS 4856</strain>
    </source>
</reference>
<protein>
    <submittedName>
        <fullName evidence="2">Uncharacterized protein</fullName>
    </submittedName>
</protein>
<sequence length="81" mass="8917">MPMACLSDSRDPQNHRITTPPPPGSGATEDSGVPQETPVLETYGKQILTKHWAPGLIYNVKADGSTQFVYVWVEDLVDKAY</sequence>
<dbReference type="Proteomes" id="UP000761534">
    <property type="component" value="Unassembled WGS sequence"/>
</dbReference>
<evidence type="ECO:0000313" key="3">
    <source>
        <dbReference type="Proteomes" id="UP000761534"/>
    </source>
</evidence>
<proteinExistence type="predicted"/>
<evidence type="ECO:0000313" key="2">
    <source>
        <dbReference type="EMBL" id="KAA8916597.1"/>
    </source>
</evidence>
<evidence type="ECO:0000256" key="1">
    <source>
        <dbReference type="SAM" id="MobiDB-lite"/>
    </source>
</evidence>
<name>A0A642VAH5_9ASCO</name>
<dbReference type="EMBL" id="SWFS01000093">
    <property type="protein sequence ID" value="KAA8916597.1"/>
    <property type="molecule type" value="Genomic_DNA"/>
</dbReference>
<dbReference type="AlphaFoldDB" id="A0A642VAH5"/>
<gene>
    <name evidence="2" type="ORF">TRICI_001223</name>
</gene>
<feature type="region of interest" description="Disordered" evidence="1">
    <location>
        <begin position="1"/>
        <end position="35"/>
    </location>
</feature>
<accession>A0A642VAH5</accession>
<comment type="caution">
    <text evidence="2">The sequence shown here is derived from an EMBL/GenBank/DDBJ whole genome shotgun (WGS) entry which is preliminary data.</text>
</comment>